<feature type="region of interest" description="Disordered" evidence="1">
    <location>
        <begin position="147"/>
        <end position="235"/>
    </location>
</feature>
<evidence type="ECO:0000313" key="5">
    <source>
        <dbReference type="Proteomes" id="UP000515550"/>
    </source>
</evidence>
<gene>
    <name evidence="4" type="ORF">PVBDA_1001870</name>
</gene>
<feature type="region of interest" description="Disordered" evidence="1">
    <location>
        <begin position="572"/>
        <end position="620"/>
    </location>
</feature>
<feature type="compositionally biased region" description="Basic and acidic residues" evidence="1">
    <location>
        <begin position="157"/>
        <end position="177"/>
    </location>
</feature>
<evidence type="ECO:0000256" key="1">
    <source>
        <dbReference type="SAM" id="MobiDB-lite"/>
    </source>
</evidence>
<feature type="compositionally biased region" description="Acidic residues" evidence="1">
    <location>
        <begin position="398"/>
        <end position="415"/>
    </location>
</feature>
<feature type="region of interest" description="Disordered" evidence="1">
    <location>
        <begin position="379"/>
        <end position="418"/>
    </location>
</feature>
<feature type="chain" id="PRO_5028392914" description="Surface-related antigen SRA" evidence="3">
    <location>
        <begin position="24"/>
        <end position="817"/>
    </location>
</feature>
<dbReference type="EMBL" id="LR865388">
    <property type="protein sequence ID" value="CAD2093297.1"/>
    <property type="molecule type" value="Genomic_DNA"/>
</dbReference>
<organism evidence="4 5">
    <name type="scientific">Plasmodium vinckei brucechwatti</name>
    <dbReference type="NCBI Taxonomy" id="119398"/>
    <lineage>
        <taxon>Eukaryota</taxon>
        <taxon>Sar</taxon>
        <taxon>Alveolata</taxon>
        <taxon>Apicomplexa</taxon>
        <taxon>Aconoidasida</taxon>
        <taxon>Haemosporida</taxon>
        <taxon>Plasmodiidae</taxon>
        <taxon>Plasmodium</taxon>
        <taxon>Plasmodium (Vinckeia)</taxon>
    </lineage>
</organism>
<proteinExistence type="predicted"/>
<protein>
    <recommendedName>
        <fullName evidence="6">Surface-related antigen SRA</fullName>
    </recommendedName>
</protein>
<evidence type="ECO:0000256" key="2">
    <source>
        <dbReference type="SAM" id="Phobius"/>
    </source>
</evidence>
<evidence type="ECO:0000256" key="3">
    <source>
        <dbReference type="SAM" id="SignalP"/>
    </source>
</evidence>
<feature type="compositionally biased region" description="Acidic residues" evidence="1">
    <location>
        <begin position="178"/>
        <end position="189"/>
    </location>
</feature>
<evidence type="ECO:0000313" key="4">
    <source>
        <dbReference type="EMBL" id="CAD2093297.1"/>
    </source>
</evidence>
<sequence>MILRFKIRPLILLTYLYTSFVNSNKQIQNTLSPYTLSQNIPNQLYNKIVPPLTNVNITNPILNGSNQKKPNKHTCEAAGCSSYKNIIKNNDNKNNNHDDCLDGFICKKCKKTHAKNSNICFYSNLEGYQNLYEALLEEYTVTPYDNFKIPLNKSSKKKEDNENGETKQGGDENSEKQDENDEETDDESKDGEKKKKKKKNDDDESDEDDKESNKKNSDDEDENETKKKNGDDEDDDIAFFEKQENTNSYQSLNKINEYAKNNVNGKEIKLVEKTKHKHSNNKHSQLNILDPFVKNNGFTHYSTNDYSFLFKKDKKSEKIVYKRLKININKYEEYLKSKLNNCSVSDDGMATIYIKLLLQIVKDKKDIYVDISKQSILNSKTDNKSNHTKNEKQKNDDYSTDDETENDSDSDDEDYYGSNKKKLNNLSYLEIQNFGKNNNNSKITQSLKYDNQSFAYKDMQKKLSANSYHFNEKEKNKIDKTNKITLNRPIMKNITKYNFYQKQLGDDSDGDSMGNYYKSKNGFFKSLFSKVYRKKSDDGYDDYDNDSSSDDDNEYGGKKKRRFSLFSWKKKKKNTHHSRKNKNYDEEDDDKYSNKKYDEENDDNESRENKKNSKGLIAKSDKKKSKIKEFFSKIKNKILPKKQKLHIEAFFNSIIVKSCKNAIKWEGKMFKKKSLVEVTLKVPVKMKYIEDEPLNFFRSGFETILTCHNCDDIIFNSCVQVYCTKKNEHEQGKDAGVSQTQNKANELASTGGKSPNASQFPYIAGASVLSSLPAYNNNNYYPGNTSMSYYNTYSRGTYNYFSYLVFLFTFLLSFLAI</sequence>
<keyword evidence="2" id="KW-0812">Transmembrane</keyword>
<evidence type="ECO:0008006" key="6">
    <source>
        <dbReference type="Google" id="ProtNLM"/>
    </source>
</evidence>
<accession>A0A6V7S7S0</accession>
<keyword evidence="2" id="KW-0472">Membrane</keyword>
<feature type="transmembrane region" description="Helical" evidence="2">
    <location>
        <begin position="798"/>
        <end position="816"/>
    </location>
</feature>
<feature type="compositionally biased region" description="Basic and acidic residues" evidence="1">
    <location>
        <begin position="381"/>
        <end position="397"/>
    </location>
</feature>
<name>A0A6V7S7S0_PLAVN</name>
<dbReference type="AlphaFoldDB" id="A0A6V7S7S0"/>
<feature type="signal peptide" evidence="3">
    <location>
        <begin position="1"/>
        <end position="23"/>
    </location>
</feature>
<feature type="compositionally biased region" description="Basic and acidic residues" evidence="1">
    <location>
        <begin position="591"/>
        <end position="611"/>
    </location>
</feature>
<reference evidence="4 5" key="1">
    <citation type="submission" date="2020-08" db="EMBL/GenBank/DDBJ databases">
        <authorList>
            <person name="Ramaprasad A."/>
        </authorList>
    </citation>
    <scope>NUCLEOTIDE SEQUENCE [LARGE SCALE GENOMIC DNA]</scope>
</reference>
<dbReference type="VEuPathDB" id="PlasmoDB:PVBDA_1001870"/>
<feature type="compositionally biased region" description="Basic residues" evidence="1">
    <location>
        <begin position="572"/>
        <end position="581"/>
    </location>
</feature>
<feature type="compositionally biased region" description="Polar residues" evidence="1">
    <location>
        <begin position="737"/>
        <end position="754"/>
    </location>
</feature>
<keyword evidence="2" id="KW-1133">Transmembrane helix</keyword>
<feature type="region of interest" description="Disordered" evidence="1">
    <location>
        <begin position="732"/>
        <end position="754"/>
    </location>
</feature>
<keyword evidence="3" id="KW-0732">Signal</keyword>
<dbReference type="Proteomes" id="UP000515550">
    <property type="component" value="Chromosome PVBDA_10"/>
</dbReference>